<dbReference type="AlphaFoldDB" id="A0A8J2JIB6"/>
<reference evidence="2" key="1">
    <citation type="submission" date="2021-06" db="EMBL/GenBank/DDBJ databases">
        <authorList>
            <person name="Hodson N. C."/>
            <person name="Mongue J. A."/>
            <person name="Jaron S. K."/>
        </authorList>
    </citation>
    <scope>NUCLEOTIDE SEQUENCE</scope>
</reference>
<accession>A0A8J2JIB6</accession>
<sequence>MLSLRGYDYRDLFQGVDQIDMGGNWAELEWNNNWVCFLDTMLQTALPNISVKGLSVPIRLDEAIFDPEVFLSGTTSNSKIIFTDMCKHLDVTHCSGIQFRGIKFSGISSLQTSTEVKPTIFEQTFVHYFDDPNTTTSKETVIELFLAIAIDNTFGDEFIATEVLQSSEPVCNDTVLKTLTATTIDCVQHRVVSRQLTENSGKGQSLTQYFSCIGDLEAETRKSNFVFTDGEDDICKCVDLVKERGFLATLNLSMDIVLNPRYVLVAKKFTESGIFSLYRDIPSKPTQEVISLDVPGFAWIETLQTKLQTVRDGSRVTVVSTLANSGIIGFTKCLIKEPGGEYIRTFQIVDQVLGTSPSEDINNNEILLSQMEKDLVFNIYRK</sequence>
<dbReference type="OrthoDB" id="329835at2759"/>
<gene>
    <name evidence="2" type="ORF">AFUS01_LOCUS7001</name>
</gene>
<comment type="caution">
    <text evidence="2">The sequence shown here is derived from an EMBL/GenBank/DDBJ whole genome shotgun (WGS) entry which is preliminary data.</text>
</comment>
<dbReference type="InterPro" id="IPR049391">
    <property type="entry name" value="FAS_pseudo-KR"/>
</dbReference>
<evidence type="ECO:0000259" key="1">
    <source>
        <dbReference type="Pfam" id="PF21149"/>
    </source>
</evidence>
<organism evidence="2 3">
    <name type="scientific">Allacma fusca</name>
    <dbReference type="NCBI Taxonomy" id="39272"/>
    <lineage>
        <taxon>Eukaryota</taxon>
        <taxon>Metazoa</taxon>
        <taxon>Ecdysozoa</taxon>
        <taxon>Arthropoda</taxon>
        <taxon>Hexapoda</taxon>
        <taxon>Collembola</taxon>
        <taxon>Symphypleona</taxon>
        <taxon>Sminthuridae</taxon>
        <taxon>Allacma</taxon>
    </lineage>
</organism>
<protein>
    <recommendedName>
        <fullName evidence="1">Fatty acid synthase pseudo-KR domain-containing protein</fullName>
    </recommendedName>
</protein>
<keyword evidence="3" id="KW-1185">Reference proteome</keyword>
<proteinExistence type="predicted"/>
<feature type="domain" description="Fatty acid synthase pseudo-KR" evidence="1">
    <location>
        <begin position="297"/>
        <end position="382"/>
    </location>
</feature>
<evidence type="ECO:0000313" key="3">
    <source>
        <dbReference type="Proteomes" id="UP000708208"/>
    </source>
</evidence>
<dbReference type="Proteomes" id="UP000708208">
    <property type="component" value="Unassembled WGS sequence"/>
</dbReference>
<dbReference type="EMBL" id="CAJVCH010046760">
    <property type="protein sequence ID" value="CAG7717545.1"/>
    <property type="molecule type" value="Genomic_DNA"/>
</dbReference>
<feature type="non-terminal residue" evidence="2">
    <location>
        <position position="382"/>
    </location>
</feature>
<dbReference type="Pfam" id="PF21149">
    <property type="entry name" value="FAS_pseudo-KR"/>
    <property type="match status" value="1"/>
</dbReference>
<name>A0A8J2JIB6_9HEXA</name>
<evidence type="ECO:0000313" key="2">
    <source>
        <dbReference type="EMBL" id="CAG7717545.1"/>
    </source>
</evidence>